<feature type="transmembrane region" description="Helical" evidence="1">
    <location>
        <begin position="34"/>
        <end position="50"/>
    </location>
</feature>
<evidence type="ECO:0000256" key="1">
    <source>
        <dbReference type="SAM" id="Phobius"/>
    </source>
</evidence>
<keyword evidence="1" id="KW-0472">Membrane</keyword>
<accession>A0A0R2JKQ6</accession>
<proteinExistence type="predicted"/>
<protein>
    <submittedName>
        <fullName evidence="2">Uncharacterized protein</fullName>
    </submittedName>
</protein>
<sequence>MMDIGILIILYVIALLCLMFGVQGKGSAKQKGILTLVGLVFLIGAIIYMAW</sequence>
<keyword evidence="1" id="KW-1133">Transmembrane helix</keyword>
<dbReference type="AlphaFoldDB" id="A0A0R2JKQ6"/>
<feature type="transmembrane region" description="Helical" evidence="1">
    <location>
        <begin position="6"/>
        <end position="22"/>
    </location>
</feature>
<comment type="caution">
    <text evidence="2">The sequence shown here is derived from an EMBL/GenBank/DDBJ whole genome shotgun (WGS) entry which is preliminary data.</text>
</comment>
<name>A0A0R2JKQ6_9LACO</name>
<keyword evidence="3" id="KW-1185">Reference proteome</keyword>
<gene>
    <name evidence="2" type="ORF">IV67_GL001318</name>
</gene>
<evidence type="ECO:0000313" key="2">
    <source>
        <dbReference type="EMBL" id="KRN77792.1"/>
    </source>
</evidence>
<keyword evidence="1" id="KW-0812">Transmembrane</keyword>
<dbReference type="EMBL" id="JQCD01000009">
    <property type="protein sequence ID" value="KRN77792.1"/>
    <property type="molecule type" value="Genomic_DNA"/>
</dbReference>
<dbReference type="Proteomes" id="UP000051673">
    <property type="component" value="Unassembled WGS sequence"/>
</dbReference>
<organism evidence="2 3">
    <name type="scientific">Weissella minor</name>
    <dbReference type="NCBI Taxonomy" id="1620"/>
    <lineage>
        <taxon>Bacteria</taxon>
        <taxon>Bacillati</taxon>
        <taxon>Bacillota</taxon>
        <taxon>Bacilli</taxon>
        <taxon>Lactobacillales</taxon>
        <taxon>Lactobacillaceae</taxon>
        <taxon>Weissella</taxon>
    </lineage>
</organism>
<reference evidence="2 3" key="1">
    <citation type="journal article" date="2015" name="Genome Announc.">
        <title>Expanding the biotechnology potential of lactobacilli through comparative genomics of 213 strains and associated genera.</title>
        <authorList>
            <person name="Sun Z."/>
            <person name="Harris H.M."/>
            <person name="McCann A."/>
            <person name="Guo C."/>
            <person name="Argimon S."/>
            <person name="Zhang W."/>
            <person name="Yang X."/>
            <person name="Jeffery I.B."/>
            <person name="Cooney J.C."/>
            <person name="Kagawa T.F."/>
            <person name="Liu W."/>
            <person name="Song Y."/>
            <person name="Salvetti E."/>
            <person name="Wrobel A."/>
            <person name="Rasinkangas P."/>
            <person name="Parkhill J."/>
            <person name="Rea M.C."/>
            <person name="O'Sullivan O."/>
            <person name="Ritari J."/>
            <person name="Douillard F.P."/>
            <person name="Paul Ross R."/>
            <person name="Yang R."/>
            <person name="Briner A.E."/>
            <person name="Felis G.E."/>
            <person name="de Vos W.M."/>
            <person name="Barrangou R."/>
            <person name="Klaenhammer T.R."/>
            <person name="Caufield P.W."/>
            <person name="Cui Y."/>
            <person name="Zhang H."/>
            <person name="O'Toole P.W."/>
        </authorList>
    </citation>
    <scope>NUCLEOTIDE SEQUENCE [LARGE SCALE GENOMIC DNA]</scope>
    <source>
        <strain evidence="2 3">DSM 20014</strain>
    </source>
</reference>
<dbReference type="PATRIC" id="fig|1620.3.peg.1333"/>
<evidence type="ECO:0000313" key="3">
    <source>
        <dbReference type="Proteomes" id="UP000051673"/>
    </source>
</evidence>